<feature type="domain" description="RecX second three-helical" evidence="7">
    <location>
        <begin position="108"/>
        <end position="148"/>
    </location>
</feature>
<evidence type="ECO:0000256" key="5">
    <source>
        <dbReference type="ARBA" id="ARBA00022490"/>
    </source>
</evidence>
<reference evidence="10 11" key="1">
    <citation type="submission" date="2016-11" db="EMBL/GenBank/DDBJ databases">
        <title>Interaction between Lactobacillus species and yeast in water kefir.</title>
        <authorList>
            <person name="Behr J."/>
            <person name="Xu D."/>
            <person name="Vogel R.F."/>
        </authorList>
    </citation>
    <scope>NUCLEOTIDE SEQUENCE [LARGE SCALE GENOMIC DNA]</scope>
    <source>
        <strain evidence="10 11">TMW 1.1827</strain>
    </source>
</reference>
<dbReference type="InterPro" id="IPR003783">
    <property type="entry name" value="Regulatory_RecX"/>
</dbReference>
<dbReference type="Proteomes" id="UP000324497">
    <property type="component" value="Chromosome"/>
</dbReference>
<evidence type="ECO:0000259" key="9">
    <source>
        <dbReference type="Pfam" id="PF21982"/>
    </source>
</evidence>
<dbReference type="NCBIfam" id="NF010733">
    <property type="entry name" value="PRK14135.1"/>
    <property type="match status" value="1"/>
</dbReference>
<evidence type="ECO:0000259" key="8">
    <source>
        <dbReference type="Pfam" id="PF21981"/>
    </source>
</evidence>
<comment type="function">
    <text evidence="1 6">Modulates RecA activity.</text>
</comment>
<keyword evidence="11" id="KW-1185">Reference proteome</keyword>
<name>A0A3Q8CZN4_9LACO</name>
<dbReference type="Pfam" id="PF21981">
    <property type="entry name" value="RecX_HTH3"/>
    <property type="match status" value="1"/>
</dbReference>
<dbReference type="PANTHER" id="PTHR33602:SF1">
    <property type="entry name" value="REGULATORY PROTEIN RECX FAMILY PROTEIN"/>
    <property type="match status" value="1"/>
</dbReference>
<dbReference type="KEGG" id="lng:BSQ50_08060"/>
<dbReference type="InterPro" id="IPR036388">
    <property type="entry name" value="WH-like_DNA-bd_sf"/>
</dbReference>
<dbReference type="GO" id="GO:0006282">
    <property type="term" value="P:regulation of DNA repair"/>
    <property type="evidence" value="ECO:0007669"/>
    <property type="project" value="UniProtKB-UniRule"/>
</dbReference>
<proteinExistence type="inferred from homology"/>
<feature type="domain" description="RecX third three-helical" evidence="8">
    <location>
        <begin position="212"/>
        <end position="259"/>
    </location>
</feature>
<comment type="subcellular location">
    <subcellularLocation>
        <location evidence="2 6">Cytoplasm</location>
    </subcellularLocation>
</comment>
<evidence type="ECO:0000256" key="4">
    <source>
        <dbReference type="ARBA" id="ARBA00018111"/>
    </source>
</evidence>
<accession>A0A3Q8CZN4</accession>
<evidence type="ECO:0000313" key="11">
    <source>
        <dbReference type="Proteomes" id="UP000324497"/>
    </source>
</evidence>
<evidence type="ECO:0000256" key="3">
    <source>
        <dbReference type="ARBA" id="ARBA00009695"/>
    </source>
</evidence>
<evidence type="ECO:0000256" key="2">
    <source>
        <dbReference type="ARBA" id="ARBA00004496"/>
    </source>
</evidence>
<keyword evidence="5 6" id="KW-0963">Cytoplasm</keyword>
<protein>
    <recommendedName>
        <fullName evidence="4 6">Regulatory protein RecX</fullName>
    </recommendedName>
</protein>
<dbReference type="AlphaFoldDB" id="A0A3Q8CZN4"/>
<dbReference type="InterPro" id="IPR053926">
    <property type="entry name" value="RecX_HTH_1st"/>
</dbReference>
<dbReference type="PANTHER" id="PTHR33602">
    <property type="entry name" value="REGULATORY PROTEIN RECX FAMILY PROTEIN"/>
    <property type="match status" value="1"/>
</dbReference>
<evidence type="ECO:0000256" key="6">
    <source>
        <dbReference type="HAMAP-Rule" id="MF_01114"/>
    </source>
</evidence>
<feature type="domain" description="RecX first three-helical" evidence="9">
    <location>
        <begin position="62"/>
        <end position="101"/>
    </location>
</feature>
<dbReference type="Pfam" id="PF21982">
    <property type="entry name" value="RecX_HTH1"/>
    <property type="match status" value="1"/>
</dbReference>
<dbReference type="Gene3D" id="1.10.10.10">
    <property type="entry name" value="Winged helix-like DNA-binding domain superfamily/Winged helix DNA-binding domain"/>
    <property type="match status" value="4"/>
</dbReference>
<dbReference type="EMBL" id="CP018180">
    <property type="protein sequence ID" value="AUJ32512.1"/>
    <property type="molecule type" value="Genomic_DNA"/>
</dbReference>
<dbReference type="InterPro" id="IPR053925">
    <property type="entry name" value="RecX_HTH_3rd"/>
</dbReference>
<dbReference type="Pfam" id="PF02631">
    <property type="entry name" value="RecX_HTH2"/>
    <property type="match status" value="1"/>
</dbReference>
<sequence>MKLIITSIEAQKRPHRFNLYLNQTFAFGISEDTLISFQLHKGQTISQKVLEQIRNDEQINQAYQASLNYLTYRMRSSAEVKKKLRSKDYPDDIISATISKLKQQNLLNDYQFALAYLKTMQRTASKGPYEIKKKLQEKRIPPELIEKAFNEYDLQNEQELLVKLVEKYLTHYQNCSFKEKITKTKQRLMIKGFTSTSIDAALVKISPDEDPEQETQVLQKLLSKTWQRYNSLPVAKRKQKAKQFLFRKGFPLEKIDQALIEITEN</sequence>
<evidence type="ECO:0000256" key="1">
    <source>
        <dbReference type="ARBA" id="ARBA00003529"/>
    </source>
</evidence>
<organism evidence="10 11">
    <name type="scientific">Liquorilactobacillus nagelii</name>
    <dbReference type="NCBI Taxonomy" id="82688"/>
    <lineage>
        <taxon>Bacteria</taxon>
        <taxon>Bacillati</taxon>
        <taxon>Bacillota</taxon>
        <taxon>Bacilli</taxon>
        <taxon>Lactobacillales</taxon>
        <taxon>Lactobacillaceae</taxon>
        <taxon>Liquorilactobacillus</taxon>
    </lineage>
</organism>
<dbReference type="RefSeq" id="WP_187343725.1">
    <property type="nucleotide sequence ID" value="NZ_CP018180.1"/>
</dbReference>
<dbReference type="InterPro" id="IPR053924">
    <property type="entry name" value="RecX_HTH_2nd"/>
</dbReference>
<evidence type="ECO:0000313" key="10">
    <source>
        <dbReference type="EMBL" id="AUJ32512.1"/>
    </source>
</evidence>
<dbReference type="GO" id="GO:0005737">
    <property type="term" value="C:cytoplasm"/>
    <property type="evidence" value="ECO:0007669"/>
    <property type="project" value="UniProtKB-SubCell"/>
</dbReference>
<dbReference type="HAMAP" id="MF_01114">
    <property type="entry name" value="RecX"/>
    <property type="match status" value="1"/>
</dbReference>
<comment type="similarity">
    <text evidence="3 6">Belongs to the RecX family.</text>
</comment>
<evidence type="ECO:0000259" key="7">
    <source>
        <dbReference type="Pfam" id="PF02631"/>
    </source>
</evidence>
<gene>
    <name evidence="6" type="primary">recX</name>
    <name evidence="10" type="ORF">BSQ50_08060</name>
</gene>